<evidence type="ECO:0000256" key="5">
    <source>
        <dbReference type="ARBA" id="ARBA00023001"/>
    </source>
</evidence>
<dbReference type="PROSITE" id="PS00653">
    <property type="entry name" value="GLYCOSYL_HYDROL_F1_2"/>
    <property type="match status" value="1"/>
</dbReference>
<keyword evidence="8" id="KW-0624">Polysaccharide degradation</keyword>
<dbReference type="PRINTS" id="PR00131">
    <property type="entry name" value="GLHYDRLASE1"/>
</dbReference>
<evidence type="ECO:0000256" key="12">
    <source>
        <dbReference type="RuleBase" id="RU361175"/>
    </source>
</evidence>
<keyword evidence="6" id="KW-0119">Carbohydrate metabolism</keyword>
<keyword evidence="7 12" id="KW-0326">Glycosidase</keyword>
<feature type="binding site" evidence="10">
    <location>
        <position position="18"/>
    </location>
    <ligand>
        <name>substrate</name>
    </ligand>
</feature>
<sequence length="453" mass="50684">MAEFPKEFVWGAATAAYQIEGGATEGGKGLSIWDVFSHTPGCTYRGETGDVACDSYHRWKEDLALLQSMHLKAYRFSVAWTRIAPNGGTDWNEEGFAYYDTLVDALLEAGIEPYVTLYHWDLPQALEEKGGWRSEETARAFASYAAKMAEHFKGRVHQWFTFNEPACIVKMGYGTGEHAPGLKLPLEGQFTCWRNVIYAHCLAAQELRHADPENKVGFVSTGRICYPVSEAKTDVDAARVLTFACPDDDWAFTHTMALDPVCLGRWPEPDICGPRLAASIAAVPQYINDALPLGKPDMVGLNIYNAAPAQMGENGPSYVERPAGYAHTAMNWPVEPECLNWGPRQMQERYGLPMFITENGLSCTDKVYRDGKVHDADRIDFLARYLEKLSEGIHAGADVRGYFQWSLLDNFEWHSGYRERFGLVYVDYATGQRIPKDSAFWYGEVAATNGQSI</sequence>
<dbReference type="AlphaFoldDB" id="A0A3E2TVI0"/>
<evidence type="ECO:0000256" key="10">
    <source>
        <dbReference type="PIRSR" id="PIRSR617736-2"/>
    </source>
</evidence>
<dbReference type="NCBIfam" id="TIGR03356">
    <property type="entry name" value="BGL"/>
    <property type="match status" value="1"/>
</dbReference>
<evidence type="ECO:0000256" key="7">
    <source>
        <dbReference type="ARBA" id="ARBA00023295"/>
    </source>
</evidence>
<feature type="binding site" evidence="10">
    <location>
        <position position="119"/>
    </location>
    <ligand>
        <name>substrate</name>
    </ligand>
</feature>
<dbReference type="GO" id="GO:0030245">
    <property type="term" value="P:cellulose catabolic process"/>
    <property type="evidence" value="ECO:0007669"/>
    <property type="project" value="UniProtKB-KW"/>
</dbReference>
<dbReference type="InterPro" id="IPR001360">
    <property type="entry name" value="Glyco_hydro_1"/>
</dbReference>
<feature type="binding site" evidence="10">
    <location>
        <position position="163"/>
    </location>
    <ligand>
        <name>substrate</name>
    </ligand>
</feature>
<feature type="binding site" evidence="10">
    <location>
        <position position="304"/>
    </location>
    <ligand>
        <name>substrate</name>
    </ligand>
</feature>
<dbReference type="GO" id="GO:0005829">
    <property type="term" value="C:cytosol"/>
    <property type="evidence" value="ECO:0007669"/>
    <property type="project" value="TreeGrafter"/>
</dbReference>
<dbReference type="Proteomes" id="UP000260782">
    <property type="component" value="Unassembled WGS sequence"/>
</dbReference>
<evidence type="ECO:0000256" key="6">
    <source>
        <dbReference type="ARBA" id="ARBA00023277"/>
    </source>
</evidence>
<feature type="binding site" evidence="10">
    <location>
        <position position="405"/>
    </location>
    <ligand>
        <name>substrate</name>
    </ligand>
</feature>
<dbReference type="EC" id="3.2.1.21" evidence="3 12"/>
<dbReference type="InterPro" id="IPR017736">
    <property type="entry name" value="Glyco_hydro_1_beta-glucosidase"/>
</dbReference>
<dbReference type="PROSITE" id="PS00572">
    <property type="entry name" value="GLYCOSYL_HYDROL_F1_1"/>
    <property type="match status" value="1"/>
</dbReference>
<comment type="catalytic activity">
    <reaction evidence="1 12">
        <text>Hydrolysis of terminal, non-reducing beta-D-glucosyl residues with release of beta-D-glucose.</text>
        <dbReference type="EC" id="3.2.1.21"/>
    </reaction>
</comment>
<protein>
    <recommendedName>
        <fullName evidence="3 12">Beta-glucosidase</fullName>
        <ecNumber evidence="3 12">3.2.1.21</ecNumber>
    </recommendedName>
</protein>
<proteinExistence type="inferred from homology"/>
<accession>A0A3E2TVI0</accession>
<evidence type="ECO:0000256" key="1">
    <source>
        <dbReference type="ARBA" id="ARBA00000448"/>
    </source>
</evidence>
<keyword evidence="4 12" id="KW-0378">Hydrolase</keyword>
<dbReference type="GO" id="GO:0008422">
    <property type="term" value="F:beta-glucosidase activity"/>
    <property type="evidence" value="ECO:0007669"/>
    <property type="project" value="UniProtKB-EC"/>
</dbReference>
<evidence type="ECO:0000256" key="4">
    <source>
        <dbReference type="ARBA" id="ARBA00022801"/>
    </source>
</evidence>
<evidence type="ECO:0000256" key="11">
    <source>
        <dbReference type="PROSITE-ProRule" id="PRU10055"/>
    </source>
</evidence>
<evidence type="ECO:0000256" key="9">
    <source>
        <dbReference type="PIRSR" id="PIRSR617736-1"/>
    </source>
</evidence>
<reference evidence="13 14" key="1">
    <citation type="submission" date="2018-08" db="EMBL/GenBank/DDBJ databases">
        <title>A genome reference for cultivated species of the human gut microbiota.</title>
        <authorList>
            <person name="Zou Y."/>
            <person name="Xue W."/>
            <person name="Luo G."/>
        </authorList>
    </citation>
    <scope>NUCLEOTIDE SEQUENCE [LARGE SCALE GENOMIC DNA]</scope>
    <source>
        <strain evidence="13 14">AF31-14AC</strain>
    </source>
</reference>
<organism evidence="13 14">
    <name type="scientific">Faecalibacterium prausnitzii</name>
    <dbReference type="NCBI Taxonomy" id="853"/>
    <lineage>
        <taxon>Bacteria</taxon>
        <taxon>Bacillati</taxon>
        <taxon>Bacillota</taxon>
        <taxon>Clostridia</taxon>
        <taxon>Eubacteriales</taxon>
        <taxon>Oscillospiraceae</taxon>
        <taxon>Faecalibacterium</taxon>
    </lineage>
</organism>
<comment type="caution">
    <text evidence="13">The sequence shown here is derived from an EMBL/GenBank/DDBJ whole genome shotgun (WGS) entry which is preliminary data.</text>
</comment>
<dbReference type="Gene3D" id="3.20.20.80">
    <property type="entry name" value="Glycosidases"/>
    <property type="match status" value="1"/>
</dbReference>
<dbReference type="RefSeq" id="WP_117529993.1">
    <property type="nucleotide sequence ID" value="NZ_JAWHPQ010000003.1"/>
</dbReference>
<dbReference type="InterPro" id="IPR017853">
    <property type="entry name" value="GH"/>
</dbReference>
<feature type="active site" description="Proton donor" evidence="9">
    <location>
        <position position="164"/>
    </location>
</feature>
<dbReference type="InterPro" id="IPR018120">
    <property type="entry name" value="Glyco_hydro_1_AS"/>
</dbReference>
<dbReference type="InterPro" id="IPR033132">
    <property type="entry name" value="GH_1_N_CS"/>
</dbReference>
<evidence type="ECO:0000256" key="3">
    <source>
        <dbReference type="ARBA" id="ARBA00012744"/>
    </source>
</evidence>
<feature type="active site" description="Nucleophile" evidence="9 11">
    <location>
        <position position="358"/>
    </location>
</feature>
<dbReference type="EMBL" id="QVES01000012">
    <property type="protein sequence ID" value="RGB84231.1"/>
    <property type="molecule type" value="Genomic_DNA"/>
</dbReference>
<dbReference type="FunFam" id="3.20.20.80:FF:000004">
    <property type="entry name" value="Beta-glucosidase 6-phospho-beta-glucosidase"/>
    <property type="match status" value="1"/>
</dbReference>
<feature type="binding site" evidence="10">
    <location>
        <begin position="412"/>
        <end position="413"/>
    </location>
    <ligand>
        <name>substrate</name>
    </ligand>
</feature>
<evidence type="ECO:0000313" key="14">
    <source>
        <dbReference type="Proteomes" id="UP000260782"/>
    </source>
</evidence>
<evidence type="ECO:0000313" key="13">
    <source>
        <dbReference type="EMBL" id="RGB84231.1"/>
    </source>
</evidence>
<dbReference type="Pfam" id="PF00232">
    <property type="entry name" value="Glyco_hydro_1"/>
    <property type="match status" value="1"/>
</dbReference>
<evidence type="ECO:0000256" key="8">
    <source>
        <dbReference type="ARBA" id="ARBA00023326"/>
    </source>
</evidence>
<name>A0A3E2TVI0_9FIRM</name>
<dbReference type="PANTHER" id="PTHR10353:SF36">
    <property type="entry name" value="LP05116P"/>
    <property type="match status" value="1"/>
</dbReference>
<gene>
    <name evidence="13" type="ORF">DWZ25_10825</name>
</gene>
<dbReference type="PANTHER" id="PTHR10353">
    <property type="entry name" value="GLYCOSYL HYDROLASE"/>
    <property type="match status" value="1"/>
</dbReference>
<evidence type="ECO:0000256" key="2">
    <source>
        <dbReference type="ARBA" id="ARBA00010838"/>
    </source>
</evidence>
<keyword evidence="5" id="KW-0136">Cellulose degradation</keyword>
<dbReference type="SUPFAM" id="SSF51445">
    <property type="entry name" value="(Trans)glycosidases"/>
    <property type="match status" value="1"/>
</dbReference>
<comment type="similarity">
    <text evidence="2 12">Belongs to the glycosyl hydrolase 1 family.</text>
</comment>